<evidence type="ECO:0000313" key="2">
    <source>
        <dbReference type="Proteomes" id="UP000443843"/>
    </source>
</evidence>
<comment type="caution">
    <text evidence="1">The sequence shown here is derived from an EMBL/GenBank/DDBJ whole genome shotgun (WGS) entry which is preliminary data.</text>
</comment>
<keyword evidence="2" id="KW-1185">Reference proteome</keyword>
<sequence>MIPQPDLDAALLAAHAADDRAGLVTLYETAAHGAPAEAQSFFLTQAYVFALETGHPRAAPLRAALVARGAETP</sequence>
<protein>
    <submittedName>
        <fullName evidence="1">Uncharacterized protein</fullName>
    </submittedName>
</protein>
<evidence type="ECO:0000313" key="1">
    <source>
        <dbReference type="EMBL" id="MWB77495.1"/>
    </source>
</evidence>
<name>A0A844W335_9RHOB</name>
<gene>
    <name evidence="1" type="ORF">GLS40_05610</name>
</gene>
<accession>A0A844W335</accession>
<dbReference type="RefSeq" id="WP_160381744.1">
    <property type="nucleotide sequence ID" value="NZ_WNXQ01000002.1"/>
</dbReference>
<reference evidence="1 2" key="1">
    <citation type="submission" date="2019-11" db="EMBL/GenBank/DDBJ databases">
        <title>Pseudooceanicola pacifica sp. nov., isolated from deep-sea sediment of the Pacific Ocean.</title>
        <authorList>
            <person name="Lyu L."/>
        </authorList>
    </citation>
    <scope>NUCLEOTIDE SEQUENCE [LARGE SCALE GENOMIC DNA]</scope>
    <source>
        <strain evidence="1 2">216_PA32_1</strain>
    </source>
</reference>
<organism evidence="1 2">
    <name type="scientific">Pseudooceanicola pacificus</name>
    <dbReference type="NCBI Taxonomy" id="2676438"/>
    <lineage>
        <taxon>Bacteria</taxon>
        <taxon>Pseudomonadati</taxon>
        <taxon>Pseudomonadota</taxon>
        <taxon>Alphaproteobacteria</taxon>
        <taxon>Rhodobacterales</taxon>
        <taxon>Paracoccaceae</taxon>
        <taxon>Pseudooceanicola</taxon>
    </lineage>
</organism>
<proteinExistence type="predicted"/>
<dbReference type="Proteomes" id="UP000443843">
    <property type="component" value="Unassembled WGS sequence"/>
</dbReference>
<dbReference type="EMBL" id="WNXQ01000002">
    <property type="protein sequence ID" value="MWB77495.1"/>
    <property type="molecule type" value="Genomic_DNA"/>
</dbReference>
<dbReference type="AlphaFoldDB" id="A0A844W335"/>